<dbReference type="Pfam" id="PF03354">
    <property type="entry name" value="TerL_ATPase"/>
    <property type="match status" value="1"/>
</dbReference>
<evidence type="ECO:0000313" key="4">
    <source>
        <dbReference type="Proteomes" id="UP000256941"/>
    </source>
</evidence>
<dbReference type="Gene3D" id="3.30.420.240">
    <property type="match status" value="1"/>
</dbReference>
<evidence type="ECO:0000259" key="1">
    <source>
        <dbReference type="Pfam" id="PF03354"/>
    </source>
</evidence>
<evidence type="ECO:0000259" key="2">
    <source>
        <dbReference type="Pfam" id="PF20441"/>
    </source>
</evidence>
<feature type="domain" description="Terminase large subunit-like endonuclease" evidence="2">
    <location>
        <begin position="243"/>
        <end position="530"/>
    </location>
</feature>
<dbReference type="AlphaFoldDB" id="A0A3D9XKW6"/>
<dbReference type="RefSeq" id="WP_116222229.1">
    <property type="nucleotide sequence ID" value="NZ_CP038197.1"/>
</dbReference>
<dbReference type="Gene3D" id="3.40.50.300">
    <property type="entry name" value="P-loop containing nucleotide triphosphate hydrolases"/>
    <property type="match status" value="1"/>
</dbReference>
<sequence>MSASTYPHWVFDNSPIDDPFGYGEQAVQFLRSLSHPQSTLPGLAFQLDPWLERIVRRIYGPRHPDGKRIVKDVWLQVPRGNRKTSTAAALALLHLLGPEAVPQGQAYFCAADRKQAEIGFLEALGIIRADKNLSDVVSVNNPKIGTKSIQSHLDGSILETTTSDGDKFHGTSPTFVMCDEVHIWKNRKLWEAMYSGRRKRGALFVTCTTAGRGRHGFAYERYSMFRDIALGKIVNPSKLPIIFEPEEGDDWLDEAVWHKVNPGMRYGYPLLDEMRDDAITAQHDPIEGYAFRQLALNEWLGNSTSPLFNFDEYDAGAFEIELDKSGKPVDYETDLEEFPCYLGVDYAQCGDLAAIVAAWRHDGGKYDGQITIKPWFFVQAEGLEDRERLEQVPYRQWVKDGHLIVVPGPVVTQEAVAEVIKEIYARHDVRQVRYDPWRFRATAAELLSDGVPMVEMRQGSATMGPANGELIRAVNGRLIRHDGHPILRNHFDGVAAVTNKAGMIWLDKADQKRGHIDGAVAASMAVSSAITDHNQGGLYSRDDILGLLVAA</sequence>
<dbReference type="InterPro" id="IPR046462">
    <property type="entry name" value="TerL_nuclease"/>
</dbReference>
<name>A0A3D9XKW6_PARVE</name>
<dbReference type="PANTHER" id="PTHR41287:SF1">
    <property type="entry name" value="PROTEIN YMFN"/>
    <property type="match status" value="1"/>
</dbReference>
<dbReference type="Pfam" id="PF20441">
    <property type="entry name" value="TerL_nuclease"/>
    <property type="match status" value="1"/>
</dbReference>
<dbReference type="GO" id="GO:0004519">
    <property type="term" value="F:endonuclease activity"/>
    <property type="evidence" value="ECO:0007669"/>
    <property type="project" value="InterPro"/>
</dbReference>
<protein>
    <submittedName>
        <fullName evidence="3">Phage terminase large subunit-like protein</fullName>
    </submittedName>
</protein>
<reference evidence="3 4" key="1">
    <citation type="submission" date="2018-08" db="EMBL/GenBank/DDBJ databases">
        <title>Genomic Encyclopedia of Archaeal and Bacterial Type Strains, Phase II (KMG-II): from individual species to whole genera.</title>
        <authorList>
            <person name="Goeker M."/>
        </authorList>
    </citation>
    <scope>NUCLEOTIDE SEQUENCE [LARGE SCALE GENOMIC DNA]</scope>
    <source>
        <strain evidence="3 4">DSM 17099</strain>
    </source>
</reference>
<comment type="caution">
    <text evidence="3">The sequence shown here is derived from an EMBL/GenBank/DDBJ whole genome shotgun (WGS) entry which is preliminary data.</text>
</comment>
<proteinExistence type="predicted"/>
<dbReference type="InterPro" id="IPR027417">
    <property type="entry name" value="P-loop_NTPase"/>
</dbReference>
<accession>A0A3D9XKW6</accession>
<evidence type="ECO:0000313" key="3">
    <source>
        <dbReference type="EMBL" id="REF70258.1"/>
    </source>
</evidence>
<dbReference type="Proteomes" id="UP000256941">
    <property type="component" value="Unassembled WGS sequence"/>
</dbReference>
<gene>
    <name evidence="3" type="ORF">BDD41_2984</name>
</gene>
<dbReference type="InterPro" id="IPR005021">
    <property type="entry name" value="Terminase_largesu-like"/>
</dbReference>
<organism evidence="3 4">
    <name type="scientific">Paracoccus versutus</name>
    <name type="common">Thiobacillus versutus</name>
    <dbReference type="NCBI Taxonomy" id="34007"/>
    <lineage>
        <taxon>Bacteria</taxon>
        <taxon>Pseudomonadati</taxon>
        <taxon>Pseudomonadota</taxon>
        <taxon>Alphaproteobacteria</taxon>
        <taxon>Rhodobacterales</taxon>
        <taxon>Paracoccaceae</taxon>
        <taxon>Paracoccus</taxon>
    </lineage>
</organism>
<dbReference type="EMBL" id="QTUJ01000002">
    <property type="protein sequence ID" value="REF70258.1"/>
    <property type="molecule type" value="Genomic_DNA"/>
</dbReference>
<dbReference type="InterPro" id="IPR046461">
    <property type="entry name" value="TerL_ATPase"/>
</dbReference>
<feature type="domain" description="Terminase large subunit-like ATPase" evidence="1">
    <location>
        <begin position="49"/>
        <end position="224"/>
    </location>
</feature>
<dbReference type="PANTHER" id="PTHR41287">
    <property type="match status" value="1"/>
</dbReference>